<dbReference type="InterPro" id="IPR021840">
    <property type="entry name" value="DUF3433"/>
</dbReference>
<feature type="transmembrane region" description="Helical" evidence="2">
    <location>
        <begin position="771"/>
        <end position="796"/>
    </location>
</feature>
<sequence length="969" mass="108596">MSESQLIHYMCSGIYSTQRTPHTPNTTPPTIASQVTVLHAPPLQIQGERAQSSASAPQAFISQATSPADAPSPPSTPSESEIYGPDRLFNHQRAVTHHVHGPLSTRPFDHSNQEKNYSARLPSNIGAMDFKDDLIREVEASVTPGIDKGPYIQYALDVLTERREGQEGRGDSKNPSSSSDEPNPMYRFMPNATPGLFQAPPAPVSIPVHTESTPYQSLLPIQRSDCQPPLVPGHGRFYSEPVPTEGNPENQDEISPEAELAARRQRRARSMSGDQGSIRLPAPYTFLPPKTEKPQDSWYNMSEWLPRRLKDPAPSSKPLNPEKYPRAMDCWQSFRPGVDPQPEFGKLQPQPLTFKPWILRVPSLLLLAFLCTLMIGALLFCAVYSSRRNGLTAFTTIYSGDYFVFRILPQLLAAVLLIYAQCIIITAFRVLPFSAMASDDIPHRRNVGFLPLYPKSFLWPQLVSTWHFWIPVIVTWILNITIPLQSSLFTVVLVNGTWRWSTVQGVAWILVFTYVLLLLSIGVLILFWHNRRTGMRRNWDLRSLADIIFLLSQSNSLQPYQGTETVASRTSMRHMLKGNNERLGWWYASGAVPFENWYGIGVPTDEQKVDIEKLGPPVHEKDRRGEAQAADLGATPNCSSVRHRYLPWCLRNGQVTMWVVAMSIVLIALFVVSFNPSTDLRHGFLPGLSAAPVTGDFSAADFVYSFVPSLLGLVLFLMFQSLDFTLRVLTPWGELSQDRGATARKSLLVDYAACYPLEVTWKAARNGHWRVAFMSLLSTMFVLLPVVAGGLFMALTPPSGIVHMYPNVPALAFVLTLLVLFLLGVVSLVPKRDQFRLPHAVTCLAEIISFCSNEELRTDEAFLFAPDKMALKGRLGAYSDREDRWCFGTGRNRQERLGIKRYNKYTLEKKRWGAENRRNRGVSDDGVLRSLRNAAAALKFAQREESGFAPYNADNISRPVVQGSSSMMR</sequence>
<dbReference type="Proteomes" id="UP000193689">
    <property type="component" value="Unassembled WGS sequence"/>
</dbReference>
<dbReference type="PANTHER" id="PTHR37544:SF1">
    <property type="entry name" value="PHOSPHORIBOSYLAMINOIMIDAZOLE-SUCCINOCARBOXAMIDE SYNTHASE"/>
    <property type="match status" value="1"/>
</dbReference>
<comment type="caution">
    <text evidence="3">The sequence shown here is derived from an EMBL/GenBank/DDBJ whole genome shotgun (WGS) entry which is preliminary data.</text>
</comment>
<gene>
    <name evidence="3" type="ORF">BCR38DRAFT_427676</name>
</gene>
<feature type="transmembrane region" description="Helical" evidence="2">
    <location>
        <begin position="506"/>
        <end position="528"/>
    </location>
</feature>
<dbReference type="OrthoDB" id="3057599at2759"/>
<reference evidence="3 4" key="1">
    <citation type="submission" date="2016-07" db="EMBL/GenBank/DDBJ databases">
        <title>Pervasive Adenine N6-methylation of Active Genes in Fungi.</title>
        <authorList>
            <consortium name="DOE Joint Genome Institute"/>
            <person name="Mondo S.J."/>
            <person name="Dannebaum R.O."/>
            <person name="Kuo R.C."/>
            <person name="Labutti K."/>
            <person name="Haridas S."/>
            <person name="Kuo A."/>
            <person name="Salamov A."/>
            <person name="Ahrendt S.R."/>
            <person name="Lipzen A."/>
            <person name="Sullivan W."/>
            <person name="Andreopoulos W.B."/>
            <person name="Clum A."/>
            <person name="Lindquist E."/>
            <person name="Daum C."/>
            <person name="Ramamoorthy G.K."/>
            <person name="Gryganskyi A."/>
            <person name="Culley D."/>
            <person name="Magnuson J.K."/>
            <person name="James T.Y."/>
            <person name="O'Malley M.A."/>
            <person name="Stajich J.E."/>
            <person name="Spatafora J.W."/>
            <person name="Visel A."/>
            <person name="Grigoriev I.V."/>
        </authorList>
    </citation>
    <scope>NUCLEOTIDE SEQUENCE [LARGE SCALE GENOMIC DNA]</scope>
    <source>
        <strain evidence="3 4">CBS 129021</strain>
    </source>
</reference>
<feature type="region of interest" description="Disordered" evidence="1">
    <location>
        <begin position="240"/>
        <end position="286"/>
    </location>
</feature>
<feature type="compositionally biased region" description="Polar residues" evidence="1">
    <location>
        <begin position="49"/>
        <end position="63"/>
    </location>
</feature>
<organism evidence="3 4">
    <name type="scientific">Pseudomassariella vexata</name>
    <dbReference type="NCBI Taxonomy" id="1141098"/>
    <lineage>
        <taxon>Eukaryota</taxon>
        <taxon>Fungi</taxon>
        <taxon>Dikarya</taxon>
        <taxon>Ascomycota</taxon>
        <taxon>Pezizomycotina</taxon>
        <taxon>Sordariomycetes</taxon>
        <taxon>Xylariomycetidae</taxon>
        <taxon>Amphisphaeriales</taxon>
        <taxon>Pseudomassariaceae</taxon>
        <taxon>Pseudomassariella</taxon>
    </lineage>
</organism>
<protein>
    <recommendedName>
        <fullName evidence="5">Phosphoribosylaminoimidazole-succinocarboxamide synthase</fullName>
    </recommendedName>
</protein>
<feature type="compositionally biased region" description="Basic and acidic residues" evidence="1">
    <location>
        <begin position="162"/>
        <end position="172"/>
    </location>
</feature>
<feature type="transmembrane region" description="Helical" evidence="2">
    <location>
        <begin position="702"/>
        <end position="719"/>
    </location>
</feature>
<feature type="transmembrane region" description="Helical" evidence="2">
    <location>
        <begin position="655"/>
        <end position="674"/>
    </location>
</feature>
<dbReference type="Pfam" id="PF11915">
    <property type="entry name" value="DUF3433"/>
    <property type="match status" value="1"/>
</dbReference>
<evidence type="ECO:0000256" key="2">
    <source>
        <dbReference type="SAM" id="Phobius"/>
    </source>
</evidence>
<evidence type="ECO:0008006" key="5">
    <source>
        <dbReference type="Google" id="ProtNLM"/>
    </source>
</evidence>
<dbReference type="STRING" id="1141098.A0A1Y2E7R7"/>
<dbReference type="GeneID" id="63776056"/>
<name>A0A1Y2E7R7_9PEZI</name>
<feature type="region of interest" description="Disordered" evidence="1">
    <location>
        <begin position="47"/>
        <end position="84"/>
    </location>
</feature>
<keyword evidence="2" id="KW-0472">Membrane</keyword>
<keyword evidence="2" id="KW-0812">Transmembrane</keyword>
<feature type="transmembrane region" description="Helical" evidence="2">
    <location>
        <begin position="808"/>
        <end position="829"/>
    </location>
</feature>
<dbReference type="PANTHER" id="PTHR37544">
    <property type="entry name" value="SPRAY-RELATED"/>
    <property type="match status" value="1"/>
</dbReference>
<dbReference type="AlphaFoldDB" id="A0A1Y2E7R7"/>
<accession>A0A1Y2E7R7</accession>
<dbReference type="InParanoid" id="A0A1Y2E7R7"/>
<dbReference type="RefSeq" id="XP_040718232.1">
    <property type="nucleotide sequence ID" value="XM_040859844.1"/>
</dbReference>
<proteinExistence type="predicted"/>
<keyword evidence="2" id="KW-1133">Transmembrane helix</keyword>
<feature type="transmembrane region" description="Helical" evidence="2">
    <location>
        <begin position="407"/>
        <end position="428"/>
    </location>
</feature>
<feature type="transmembrane region" description="Helical" evidence="2">
    <location>
        <begin position="364"/>
        <end position="387"/>
    </location>
</feature>
<evidence type="ECO:0000313" key="3">
    <source>
        <dbReference type="EMBL" id="ORY67608.1"/>
    </source>
</evidence>
<feature type="region of interest" description="Disordered" evidence="1">
    <location>
        <begin position="162"/>
        <end position="209"/>
    </location>
</feature>
<keyword evidence="4" id="KW-1185">Reference proteome</keyword>
<evidence type="ECO:0000313" key="4">
    <source>
        <dbReference type="Proteomes" id="UP000193689"/>
    </source>
</evidence>
<evidence type="ECO:0000256" key="1">
    <source>
        <dbReference type="SAM" id="MobiDB-lite"/>
    </source>
</evidence>
<dbReference type="EMBL" id="MCFJ01000004">
    <property type="protein sequence ID" value="ORY67608.1"/>
    <property type="molecule type" value="Genomic_DNA"/>
</dbReference>